<dbReference type="STRING" id="109376.A0A0D3AI47"/>
<dbReference type="Pfam" id="PF23598">
    <property type="entry name" value="LRR_14"/>
    <property type="match status" value="1"/>
</dbReference>
<keyword evidence="2" id="KW-0677">Repeat</keyword>
<dbReference type="AlphaFoldDB" id="A0A0D3AI47"/>
<dbReference type="OMA" id="AYMERYT"/>
<dbReference type="PANTHER" id="PTHR48051:SF1">
    <property type="entry name" value="RAS SUPPRESSOR PROTEIN 1"/>
    <property type="match status" value="1"/>
</dbReference>
<dbReference type="Proteomes" id="UP000032141">
    <property type="component" value="Chromosome C2"/>
</dbReference>
<evidence type="ECO:0000256" key="1">
    <source>
        <dbReference type="ARBA" id="ARBA00022614"/>
    </source>
</evidence>
<accession>A0A0D3AI47</accession>
<dbReference type="PROSITE" id="PS51450">
    <property type="entry name" value="LRR"/>
    <property type="match status" value="2"/>
</dbReference>
<name>A0A0D3AI47_BRAOL</name>
<dbReference type="eggNOG" id="KOG0619">
    <property type="taxonomic scope" value="Eukaryota"/>
</dbReference>
<sequence length="298" mass="33168">MGCCASNTAGGGSKASRVARWRSTGIIGLRDSKLKTFPDEVIVMERAVRTLDLTHNKISDVPAEVSKLINMQRLLIADNLIERLPGNLGKLQSLKVLMLDGNRISCLPDELGQLIRLEQLSISRNMLIYLPDTIGSLRNLVLLNVSNNRLKSLPESVGSCASLEEIQANGMFLVSFSKTPSPVEFALWLLFLLESLIVIWDSLADNVIEELPASLCNLIQLKSLCLDNNQVKQIPDGLLKDCKSLQNLSLHNNPISMDEFQLMEGYQEFEERRKKKFDKQIDSNVMISSKGLDVGVDK</sequence>
<dbReference type="SUPFAM" id="SSF52058">
    <property type="entry name" value="L domain-like"/>
    <property type="match status" value="1"/>
</dbReference>
<dbReference type="InterPro" id="IPR003591">
    <property type="entry name" value="Leu-rich_rpt_typical-subtyp"/>
</dbReference>
<evidence type="ECO:0000313" key="4">
    <source>
        <dbReference type="EnsemblPlants" id="Bo2g008800.1"/>
    </source>
</evidence>
<organism evidence="4 5">
    <name type="scientific">Brassica oleracea var. oleracea</name>
    <dbReference type="NCBI Taxonomy" id="109376"/>
    <lineage>
        <taxon>Eukaryota</taxon>
        <taxon>Viridiplantae</taxon>
        <taxon>Streptophyta</taxon>
        <taxon>Embryophyta</taxon>
        <taxon>Tracheophyta</taxon>
        <taxon>Spermatophyta</taxon>
        <taxon>Magnoliopsida</taxon>
        <taxon>eudicotyledons</taxon>
        <taxon>Gunneridae</taxon>
        <taxon>Pentapetalae</taxon>
        <taxon>rosids</taxon>
        <taxon>malvids</taxon>
        <taxon>Brassicales</taxon>
        <taxon>Brassicaceae</taxon>
        <taxon>Brassiceae</taxon>
        <taxon>Brassica</taxon>
    </lineage>
</organism>
<keyword evidence="5" id="KW-1185">Reference proteome</keyword>
<evidence type="ECO:0000256" key="2">
    <source>
        <dbReference type="ARBA" id="ARBA00022737"/>
    </source>
</evidence>
<dbReference type="SMART" id="SM00364">
    <property type="entry name" value="LRR_BAC"/>
    <property type="match status" value="4"/>
</dbReference>
<dbReference type="InterPro" id="IPR055414">
    <property type="entry name" value="LRR_R13L4/SHOC2-like"/>
</dbReference>
<dbReference type="InterPro" id="IPR050216">
    <property type="entry name" value="LRR_domain-containing"/>
</dbReference>
<dbReference type="PANTHER" id="PTHR48051">
    <property type="match status" value="1"/>
</dbReference>
<evidence type="ECO:0000259" key="3">
    <source>
        <dbReference type="Pfam" id="PF23598"/>
    </source>
</evidence>
<dbReference type="Gramene" id="Bo2g008800.1">
    <property type="protein sequence ID" value="Bo2g008800.1"/>
    <property type="gene ID" value="Bo2g008800"/>
</dbReference>
<keyword evidence="1" id="KW-0433">Leucine-rich repeat</keyword>
<reference evidence="4" key="2">
    <citation type="submission" date="2015-03" db="UniProtKB">
        <authorList>
            <consortium name="EnsemblPlants"/>
        </authorList>
    </citation>
    <scope>IDENTIFICATION</scope>
</reference>
<feature type="domain" description="Disease resistance R13L4/SHOC-2-like LRR" evidence="3">
    <location>
        <begin position="87"/>
        <end position="170"/>
    </location>
</feature>
<reference evidence="4 5" key="1">
    <citation type="journal article" date="2014" name="Genome Biol.">
        <title>Transcriptome and methylome profiling reveals relics of genome dominance in the mesopolyploid Brassica oleracea.</title>
        <authorList>
            <person name="Parkin I.A."/>
            <person name="Koh C."/>
            <person name="Tang H."/>
            <person name="Robinson S.J."/>
            <person name="Kagale S."/>
            <person name="Clarke W.E."/>
            <person name="Town C.D."/>
            <person name="Nixon J."/>
            <person name="Krishnakumar V."/>
            <person name="Bidwell S.L."/>
            <person name="Denoeud F."/>
            <person name="Belcram H."/>
            <person name="Links M.G."/>
            <person name="Just J."/>
            <person name="Clarke C."/>
            <person name="Bender T."/>
            <person name="Huebert T."/>
            <person name="Mason A.S."/>
            <person name="Pires J.C."/>
            <person name="Barker G."/>
            <person name="Moore J."/>
            <person name="Walley P.G."/>
            <person name="Manoli S."/>
            <person name="Batley J."/>
            <person name="Edwards D."/>
            <person name="Nelson M.N."/>
            <person name="Wang X."/>
            <person name="Paterson A.H."/>
            <person name="King G."/>
            <person name="Bancroft I."/>
            <person name="Chalhoub B."/>
            <person name="Sharpe A.G."/>
        </authorList>
    </citation>
    <scope>NUCLEOTIDE SEQUENCE</scope>
    <source>
        <strain evidence="4 5">cv. TO1000</strain>
    </source>
</reference>
<dbReference type="SMART" id="SM00369">
    <property type="entry name" value="LRR_TYP"/>
    <property type="match status" value="4"/>
</dbReference>
<evidence type="ECO:0000313" key="5">
    <source>
        <dbReference type="Proteomes" id="UP000032141"/>
    </source>
</evidence>
<dbReference type="InterPro" id="IPR001611">
    <property type="entry name" value="Leu-rich_rpt"/>
</dbReference>
<dbReference type="EnsemblPlants" id="Bo2g008800.1">
    <property type="protein sequence ID" value="Bo2g008800.1"/>
    <property type="gene ID" value="Bo2g008800"/>
</dbReference>
<dbReference type="HOGENOM" id="CLU_000288_18_15_1"/>
<proteinExistence type="predicted"/>
<dbReference type="GO" id="GO:0005737">
    <property type="term" value="C:cytoplasm"/>
    <property type="evidence" value="ECO:0007669"/>
    <property type="project" value="TreeGrafter"/>
</dbReference>
<dbReference type="InterPro" id="IPR032675">
    <property type="entry name" value="LRR_dom_sf"/>
</dbReference>
<protein>
    <recommendedName>
        <fullName evidence="3">Disease resistance R13L4/SHOC-2-like LRR domain-containing protein</fullName>
    </recommendedName>
</protein>
<dbReference type="Gene3D" id="3.80.10.10">
    <property type="entry name" value="Ribonuclease Inhibitor"/>
    <property type="match status" value="3"/>
</dbReference>